<evidence type="ECO:0000256" key="1">
    <source>
        <dbReference type="SAM" id="MobiDB-lite"/>
    </source>
</evidence>
<dbReference type="OrthoDB" id="1709031at2759"/>
<proteinExistence type="predicted"/>
<protein>
    <recommendedName>
        <fullName evidence="2">DUF7792 domain-containing protein</fullName>
    </recommendedName>
</protein>
<feature type="domain" description="DUF7792" evidence="2">
    <location>
        <begin position="42"/>
        <end position="108"/>
    </location>
</feature>
<keyword evidence="4" id="KW-1185">Reference proteome</keyword>
<dbReference type="EMBL" id="JAAMPC010000016">
    <property type="protein sequence ID" value="KAG2250874.1"/>
    <property type="molecule type" value="Genomic_DNA"/>
</dbReference>
<dbReference type="PANTHER" id="PTHR46168">
    <property type="entry name" value="ARMADILLO REPEAT ONLY 4"/>
    <property type="match status" value="1"/>
</dbReference>
<dbReference type="InterPro" id="IPR056694">
    <property type="entry name" value="DUF7792"/>
</dbReference>
<comment type="caution">
    <text evidence="3">The sequence shown here is derived from an EMBL/GenBank/DDBJ whole genome shotgun (WGS) entry which is preliminary data.</text>
</comment>
<sequence>MQTDQPRVVTPPPSCTTSMPELLTCEDDADKTPGTEQRTRRRCSDLYERSTHRIIDDTEQILDQTFSLVRKCRANDIMKHVFTIISSTASARCLLSWRSDVSWLLCVSAPVEDHGDAGLHPLPHIALLHTAPMLPLPSFLLPAIAITTLSLSSRKEA</sequence>
<dbReference type="Proteomes" id="UP000886595">
    <property type="component" value="Unassembled WGS sequence"/>
</dbReference>
<dbReference type="PANTHER" id="PTHR46168:SF9">
    <property type="entry name" value="ARMADILLO REPEAT ONLY 2"/>
    <property type="match status" value="1"/>
</dbReference>
<evidence type="ECO:0000313" key="4">
    <source>
        <dbReference type="Proteomes" id="UP000886595"/>
    </source>
</evidence>
<gene>
    <name evidence="3" type="ORF">Bca52824_081010</name>
</gene>
<accession>A0A8X7TR55</accession>
<evidence type="ECO:0000313" key="3">
    <source>
        <dbReference type="EMBL" id="KAG2250874.1"/>
    </source>
</evidence>
<feature type="region of interest" description="Disordered" evidence="1">
    <location>
        <begin position="1"/>
        <end position="39"/>
    </location>
</feature>
<name>A0A8X7TR55_BRACI</name>
<evidence type="ECO:0000259" key="2">
    <source>
        <dbReference type="Pfam" id="PF25055"/>
    </source>
</evidence>
<organism evidence="3 4">
    <name type="scientific">Brassica carinata</name>
    <name type="common">Ethiopian mustard</name>
    <name type="synonym">Abyssinian cabbage</name>
    <dbReference type="NCBI Taxonomy" id="52824"/>
    <lineage>
        <taxon>Eukaryota</taxon>
        <taxon>Viridiplantae</taxon>
        <taxon>Streptophyta</taxon>
        <taxon>Embryophyta</taxon>
        <taxon>Tracheophyta</taxon>
        <taxon>Spermatophyta</taxon>
        <taxon>Magnoliopsida</taxon>
        <taxon>eudicotyledons</taxon>
        <taxon>Gunneridae</taxon>
        <taxon>Pentapetalae</taxon>
        <taxon>rosids</taxon>
        <taxon>malvids</taxon>
        <taxon>Brassicales</taxon>
        <taxon>Brassicaceae</taxon>
        <taxon>Brassiceae</taxon>
        <taxon>Brassica</taxon>
    </lineage>
</organism>
<dbReference type="AlphaFoldDB" id="A0A8X7TR55"/>
<reference evidence="3 4" key="1">
    <citation type="submission" date="2020-02" db="EMBL/GenBank/DDBJ databases">
        <authorList>
            <person name="Ma Q."/>
            <person name="Huang Y."/>
            <person name="Song X."/>
            <person name="Pei D."/>
        </authorList>
    </citation>
    <scope>NUCLEOTIDE SEQUENCE [LARGE SCALE GENOMIC DNA]</scope>
    <source>
        <strain evidence="3">Sxm20200214</strain>
        <tissue evidence="3">Leaf</tissue>
    </source>
</reference>
<dbReference type="Pfam" id="PF25055">
    <property type="entry name" value="DUF7792"/>
    <property type="match status" value="1"/>
</dbReference>